<gene>
    <name evidence="1" type="ORF">CBP97_22495</name>
</gene>
<protein>
    <submittedName>
        <fullName evidence="1">Transcriptional activator</fullName>
    </submittedName>
</protein>
<accession>A0A634C2H1</accession>
<dbReference type="EMBL" id="AAMHPW010000021">
    <property type="protein sequence ID" value="EDH4326442.1"/>
    <property type="molecule type" value="Genomic_DNA"/>
</dbReference>
<organism evidence="1">
    <name type="scientific">Salmonella enteritidis</name>
    <dbReference type="NCBI Taxonomy" id="149539"/>
    <lineage>
        <taxon>Bacteria</taxon>
        <taxon>Pseudomonadati</taxon>
        <taxon>Pseudomonadota</taxon>
        <taxon>Gammaproteobacteria</taxon>
        <taxon>Enterobacterales</taxon>
        <taxon>Enterobacteriaceae</taxon>
        <taxon>Salmonella</taxon>
    </lineage>
</organism>
<sequence length="31" mass="3901">MQKQVTAILFLHIKTFFQDYSEKKRRYYGFL</sequence>
<comment type="caution">
    <text evidence="1">The sequence shown here is derived from an EMBL/GenBank/DDBJ whole genome shotgun (WGS) entry which is preliminary data.</text>
</comment>
<name>A0A634C2H1_SALEN</name>
<feature type="non-terminal residue" evidence="1">
    <location>
        <position position="31"/>
    </location>
</feature>
<proteinExistence type="predicted"/>
<reference evidence="1" key="1">
    <citation type="submission" date="2018-07" db="EMBL/GenBank/DDBJ databases">
        <authorList>
            <consortium name="GenomeTrakr network: Whole genome sequencing for foodborne pathogen traceback"/>
        </authorList>
    </citation>
    <scope>NUCLEOTIDE SEQUENCE</scope>
    <source>
        <strain evidence="1">FSIS1700459</strain>
    </source>
</reference>
<dbReference type="AlphaFoldDB" id="A0A634C2H1"/>
<evidence type="ECO:0000313" key="1">
    <source>
        <dbReference type="EMBL" id="EDH4326442.1"/>
    </source>
</evidence>